<comment type="caution">
    <text evidence="1">The sequence shown here is derived from an EMBL/GenBank/DDBJ whole genome shotgun (WGS) entry which is preliminary data.</text>
</comment>
<dbReference type="OrthoDB" id="10252017at2759"/>
<dbReference type="InterPro" id="IPR052108">
    <property type="entry name" value="MEGF/SIB"/>
</dbReference>
<dbReference type="Gene3D" id="2.170.300.10">
    <property type="entry name" value="Tie2 ligand-binding domain superfamily"/>
    <property type="match status" value="1"/>
</dbReference>
<dbReference type="EMBL" id="RQTK01000533">
    <property type="protein sequence ID" value="RUS78103.1"/>
    <property type="molecule type" value="Genomic_DNA"/>
</dbReference>
<dbReference type="PANTHER" id="PTHR24035:SF109">
    <property type="entry name" value="PROTEIN DRAPER"/>
    <property type="match status" value="1"/>
</dbReference>
<reference evidence="1 2" key="1">
    <citation type="submission" date="2019-01" db="EMBL/GenBank/DDBJ databases">
        <title>A draft genome assembly of the solar-powered sea slug Elysia chlorotica.</title>
        <authorList>
            <person name="Cai H."/>
            <person name="Li Q."/>
            <person name="Fang X."/>
            <person name="Li J."/>
            <person name="Curtis N.E."/>
            <person name="Altenburger A."/>
            <person name="Shibata T."/>
            <person name="Feng M."/>
            <person name="Maeda T."/>
            <person name="Schwartz J.A."/>
            <person name="Shigenobu S."/>
            <person name="Lundholm N."/>
            <person name="Nishiyama T."/>
            <person name="Yang H."/>
            <person name="Hasebe M."/>
            <person name="Li S."/>
            <person name="Pierce S.K."/>
            <person name="Wang J."/>
        </authorList>
    </citation>
    <scope>NUCLEOTIDE SEQUENCE [LARGE SCALE GENOMIC DNA]</scope>
    <source>
        <strain evidence="1">EC2010</strain>
        <tissue evidence="1">Whole organism of an adult</tissue>
    </source>
</reference>
<dbReference type="Proteomes" id="UP000271974">
    <property type="component" value="Unassembled WGS sequence"/>
</dbReference>
<evidence type="ECO:0000313" key="1">
    <source>
        <dbReference type="EMBL" id="RUS78103.1"/>
    </source>
</evidence>
<evidence type="ECO:0008006" key="3">
    <source>
        <dbReference type="Google" id="ProtNLM"/>
    </source>
</evidence>
<proteinExistence type="predicted"/>
<gene>
    <name evidence="1" type="ORF">EGW08_014147</name>
</gene>
<name>A0A433T926_ELYCH</name>
<accession>A0A433T926</accession>
<organism evidence="1 2">
    <name type="scientific">Elysia chlorotica</name>
    <name type="common">Eastern emerald elysia</name>
    <name type="synonym">Sea slug</name>
    <dbReference type="NCBI Taxonomy" id="188477"/>
    <lineage>
        <taxon>Eukaryota</taxon>
        <taxon>Metazoa</taxon>
        <taxon>Spiralia</taxon>
        <taxon>Lophotrochozoa</taxon>
        <taxon>Mollusca</taxon>
        <taxon>Gastropoda</taxon>
        <taxon>Heterobranchia</taxon>
        <taxon>Euthyneura</taxon>
        <taxon>Panpulmonata</taxon>
        <taxon>Sacoglossa</taxon>
        <taxon>Placobranchoidea</taxon>
        <taxon>Plakobranchidae</taxon>
        <taxon>Elysia</taxon>
    </lineage>
</organism>
<protein>
    <recommendedName>
        <fullName evidence="3">Laminin EGF-like domain-containing protein</fullName>
    </recommendedName>
</protein>
<keyword evidence="2" id="KW-1185">Reference proteome</keyword>
<dbReference type="PANTHER" id="PTHR24035">
    <property type="entry name" value="MULTIPLE EPIDERMAL GROWTH FACTOR-LIKE DOMAINS PROTEIN"/>
    <property type="match status" value="1"/>
</dbReference>
<evidence type="ECO:0000313" key="2">
    <source>
        <dbReference type="Proteomes" id="UP000271974"/>
    </source>
</evidence>
<dbReference type="AlphaFoldDB" id="A0A433T926"/>
<sequence>MALNVPKRAAAIVPGGTKLVTLGMERVFPVALGAMEDCFVTNVECPDGFYGGGCSKTCNENCREAVNVKLCDHRTGACLSGCVEGYQGSSCDEVCKVGTYGVDCAETCNPTCGGANRACDHLNGTCLNGCADGYRGEMCDIDCPDGSYGAACSKQCSQNCAGLNNSCQPTTGACRHGCEAGFGGPACNIECSVLGPGCSTQCSPHCGGPNDDWLPASIFAHLHKLTQSLENYKTFFMNHLYIRMRDMLTTFFSAQTKKSADRGIRTADFSPTLYHLSQFLFTTLKTNT</sequence>